<dbReference type="EMBL" id="JAVRHQ010000004">
    <property type="protein sequence ID" value="MDT0642283.1"/>
    <property type="molecule type" value="Genomic_DNA"/>
</dbReference>
<dbReference type="InterPro" id="IPR001296">
    <property type="entry name" value="Glyco_trans_1"/>
</dbReference>
<feature type="domain" description="Glycosyl transferase family 1" evidence="1">
    <location>
        <begin position="192"/>
        <end position="305"/>
    </location>
</feature>
<dbReference type="PANTHER" id="PTHR12526:SF637">
    <property type="entry name" value="GLYCOSYLTRANSFERASE EPSF-RELATED"/>
    <property type="match status" value="1"/>
</dbReference>
<reference evidence="3 4" key="1">
    <citation type="submission" date="2023-09" db="EMBL/GenBank/DDBJ databases">
        <authorList>
            <person name="Rey-Velasco X."/>
        </authorList>
    </citation>
    <scope>NUCLEOTIDE SEQUENCE [LARGE SCALE GENOMIC DNA]</scope>
    <source>
        <strain evidence="3 4">F363</strain>
    </source>
</reference>
<dbReference type="Gene3D" id="3.40.50.2000">
    <property type="entry name" value="Glycogen Phosphorylase B"/>
    <property type="match status" value="2"/>
</dbReference>
<comment type="caution">
    <text evidence="3">The sequence shown here is derived from an EMBL/GenBank/DDBJ whole genome shotgun (WGS) entry which is preliminary data.</text>
</comment>
<gene>
    <name evidence="3" type="ORF">RM553_05495</name>
</gene>
<dbReference type="Pfam" id="PF13439">
    <property type="entry name" value="Glyco_transf_4"/>
    <property type="match status" value="1"/>
</dbReference>
<feature type="domain" description="Glycosyltransferase subfamily 4-like N-terminal" evidence="2">
    <location>
        <begin position="15"/>
        <end position="175"/>
    </location>
</feature>
<name>A0ABU3C7N2_9FLAO</name>
<dbReference type="PANTHER" id="PTHR12526">
    <property type="entry name" value="GLYCOSYLTRANSFERASE"/>
    <property type="match status" value="1"/>
</dbReference>
<accession>A0ABU3C7N2</accession>
<dbReference type="GO" id="GO:0016757">
    <property type="term" value="F:glycosyltransferase activity"/>
    <property type="evidence" value="ECO:0007669"/>
    <property type="project" value="UniProtKB-KW"/>
</dbReference>
<protein>
    <submittedName>
        <fullName evidence="3">Glycosyltransferase</fullName>
        <ecNumber evidence="3">2.4.-.-</ecNumber>
    </submittedName>
</protein>
<dbReference type="SUPFAM" id="SSF53756">
    <property type="entry name" value="UDP-Glycosyltransferase/glycogen phosphorylase"/>
    <property type="match status" value="1"/>
</dbReference>
<dbReference type="Proteomes" id="UP001262889">
    <property type="component" value="Unassembled WGS sequence"/>
</dbReference>
<dbReference type="RefSeq" id="WP_311533955.1">
    <property type="nucleotide sequence ID" value="NZ_JAVRHQ010000004.1"/>
</dbReference>
<keyword evidence="3" id="KW-0328">Glycosyltransferase</keyword>
<evidence type="ECO:0000259" key="1">
    <source>
        <dbReference type="Pfam" id="PF00534"/>
    </source>
</evidence>
<keyword evidence="4" id="KW-1185">Reference proteome</keyword>
<evidence type="ECO:0000313" key="3">
    <source>
        <dbReference type="EMBL" id="MDT0642283.1"/>
    </source>
</evidence>
<dbReference type="EC" id="2.4.-.-" evidence="3"/>
<keyword evidence="3" id="KW-0808">Transferase</keyword>
<evidence type="ECO:0000259" key="2">
    <source>
        <dbReference type="Pfam" id="PF13439"/>
    </source>
</evidence>
<proteinExistence type="predicted"/>
<evidence type="ECO:0000313" key="4">
    <source>
        <dbReference type="Proteomes" id="UP001262889"/>
    </source>
</evidence>
<dbReference type="InterPro" id="IPR028098">
    <property type="entry name" value="Glyco_trans_4-like_N"/>
</dbReference>
<sequence>MERILHIVGRMDRAGAETMIMNLYRAIDRKNFQFDFLYFTGEVCDYDHEIELLGGKIYRLPSEEFSNPLKKMLAVNQFLKKENHIKTIHCHMLLSSGFHLLAAYLAGVKKRIVHSHSTSNKNNRKAIYNLPYKKLSQVLINNLATQFIACGKEAGSFLFPYRKKFIVLPNAIDTALFNEIGKKKSSFLRDLLKIPRETLIIVQVGRFNHIKNHSFTLKLARFMKEQNKDFHFVFVGNGSLLKEFQDKSRKDGLKNNLSFLGLREDIPEILAGSDVMILPSLHEGFPVVLVESQSVGIPAIVSNTVSNEVDLGVGLITFRSLNSSLQQWCDDLFAVQKKSWMNEQKRLEIIKKSGFDIQSSSKKIEAIYSAE</sequence>
<organism evidence="3 4">
    <name type="scientific">Autumnicola tepida</name>
    <dbReference type="NCBI Taxonomy" id="3075595"/>
    <lineage>
        <taxon>Bacteria</taxon>
        <taxon>Pseudomonadati</taxon>
        <taxon>Bacteroidota</taxon>
        <taxon>Flavobacteriia</taxon>
        <taxon>Flavobacteriales</taxon>
        <taxon>Flavobacteriaceae</taxon>
        <taxon>Autumnicola</taxon>
    </lineage>
</organism>
<dbReference type="Pfam" id="PF00534">
    <property type="entry name" value="Glycos_transf_1"/>
    <property type="match status" value="1"/>
</dbReference>